<accession>A0ABX5MID3</accession>
<dbReference type="CDD" id="cd06170">
    <property type="entry name" value="LuxR_C_like"/>
    <property type="match status" value="1"/>
</dbReference>
<evidence type="ECO:0000256" key="3">
    <source>
        <dbReference type="ARBA" id="ARBA00023125"/>
    </source>
</evidence>
<dbReference type="SMART" id="SM00448">
    <property type="entry name" value="REC"/>
    <property type="match status" value="1"/>
</dbReference>
<dbReference type="InterPro" id="IPR039420">
    <property type="entry name" value="WalR-like"/>
</dbReference>
<evidence type="ECO:0000259" key="6">
    <source>
        <dbReference type="PROSITE" id="PS50043"/>
    </source>
</evidence>
<dbReference type="PANTHER" id="PTHR43214:SF41">
    <property type="entry name" value="NITRATE_NITRITE RESPONSE REGULATOR PROTEIN NARP"/>
    <property type="match status" value="1"/>
</dbReference>
<dbReference type="SUPFAM" id="SSF52172">
    <property type="entry name" value="CheY-like"/>
    <property type="match status" value="1"/>
</dbReference>
<reference evidence="8 9" key="1">
    <citation type="submission" date="2018-05" db="EMBL/GenBank/DDBJ databases">
        <title>Genomic Encyclopedia of Type Strains, Phase IV (KMG-V): Genome sequencing to study the core and pangenomes of soil and plant-associated prokaryotes.</title>
        <authorList>
            <person name="Whitman W."/>
        </authorList>
    </citation>
    <scope>NUCLEOTIDE SEQUENCE [LARGE SCALE GENOMIC DNA]</scope>
    <source>
        <strain evidence="8 9">SIr-6563</strain>
    </source>
</reference>
<dbReference type="Gene3D" id="3.40.50.2300">
    <property type="match status" value="1"/>
</dbReference>
<dbReference type="PROSITE" id="PS00622">
    <property type="entry name" value="HTH_LUXR_1"/>
    <property type="match status" value="1"/>
</dbReference>
<evidence type="ECO:0000256" key="1">
    <source>
        <dbReference type="ARBA" id="ARBA00022553"/>
    </source>
</evidence>
<organism evidence="8 9">
    <name type="scientific">Paraburkholderia tropica</name>
    <dbReference type="NCBI Taxonomy" id="92647"/>
    <lineage>
        <taxon>Bacteria</taxon>
        <taxon>Pseudomonadati</taxon>
        <taxon>Pseudomonadota</taxon>
        <taxon>Betaproteobacteria</taxon>
        <taxon>Burkholderiales</taxon>
        <taxon>Burkholderiaceae</taxon>
        <taxon>Paraburkholderia</taxon>
    </lineage>
</organism>
<dbReference type="EMBL" id="QJJV01000036">
    <property type="protein sequence ID" value="PXX06199.1"/>
    <property type="molecule type" value="Genomic_DNA"/>
</dbReference>
<evidence type="ECO:0000256" key="5">
    <source>
        <dbReference type="PROSITE-ProRule" id="PRU00169"/>
    </source>
</evidence>
<dbReference type="Pfam" id="PF00196">
    <property type="entry name" value="GerE"/>
    <property type="match status" value="1"/>
</dbReference>
<protein>
    <submittedName>
        <fullName evidence="8">LuxR family two component transcriptional regulator</fullName>
    </submittedName>
</protein>
<keyword evidence="9" id="KW-1185">Reference proteome</keyword>
<proteinExistence type="predicted"/>
<dbReference type="InterPro" id="IPR016032">
    <property type="entry name" value="Sig_transdc_resp-reg_C-effctor"/>
</dbReference>
<dbReference type="SMART" id="SM00421">
    <property type="entry name" value="HTH_LUXR"/>
    <property type="match status" value="1"/>
</dbReference>
<dbReference type="SUPFAM" id="SSF46894">
    <property type="entry name" value="C-terminal effector domain of the bipartite response regulators"/>
    <property type="match status" value="1"/>
</dbReference>
<comment type="caution">
    <text evidence="8">The sequence shown here is derived from an EMBL/GenBank/DDBJ whole genome shotgun (WGS) entry which is preliminary data.</text>
</comment>
<gene>
    <name evidence="8" type="ORF">C7400_13631</name>
</gene>
<name>A0ABX5MID3_9BURK</name>
<sequence length="213" mass="23078">MVRLIIVDDHAIVRRGLRRICETERDLVVVAEAGSGVEALAWLGANTVDVVLLDMTMPGVHGVDLIKQIGSIRPASRILVLSMHAEAELATRALRVGAHGYLTKDGDPDVLITAIRKVASGGKFVDPSLMEALLFAKLDVEEQTMAALSDREFEVFRLLASGASVTEIAERFSLSAKTISTHKTRLMQKLGLRSNADIVRLAIAEGIVKNDAR</sequence>
<feature type="domain" description="Response regulatory" evidence="7">
    <location>
        <begin position="3"/>
        <end position="119"/>
    </location>
</feature>
<keyword evidence="1 5" id="KW-0597">Phosphoprotein</keyword>
<dbReference type="InterPro" id="IPR011006">
    <property type="entry name" value="CheY-like_superfamily"/>
</dbReference>
<evidence type="ECO:0000313" key="8">
    <source>
        <dbReference type="EMBL" id="PXX06199.1"/>
    </source>
</evidence>
<dbReference type="Proteomes" id="UP000247515">
    <property type="component" value="Unassembled WGS sequence"/>
</dbReference>
<dbReference type="CDD" id="cd17535">
    <property type="entry name" value="REC_NarL-like"/>
    <property type="match status" value="1"/>
</dbReference>
<dbReference type="PROSITE" id="PS50043">
    <property type="entry name" value="HTH_LUXR_2"/>
    <property type="match status" value="1"/>
</dbReference>
<dbReference type="InterPro" id="IPR058245">
    <property type="entry name" value="NreC/VraR/RcsB-like_REC"/>
</dbReference>
<evidence type="ECO:0000313" key="9">
    <source>
        <dbReference type="Proteomes" id="UP000247515"/>
    </source>
</evidence>
<dbReference type="PRINTS" id="PR00038">
    <property type="entry name" value="HTHLUXR"/>
</dbReference>
<dbReference type="PANTHER" id="PTHR43214">
    <property type="entry name" value="TWO-COMPONENT RESPONSE REGULATOR"/>
    <property type="match status" value="1"/>
</dbReference>
<feature type="domain" description="HTH luxR-type" evidence="6">
    <location>
        <begin position="141"/>
        <end position="206"/>
    </location>
</feature>
<evidence type="ECO:0000259" key="7">
    <source>
        <dbReference type="PROSITE" id="PS50110"/>
    </source>
</evidence>
<keyword evidence="4" id="KW-0804">Transcription</keyword>
<dbReference type="PROSITE" id="PS50110">
    <property type="entry name" value="RESPONSE_REGULATORY"/>
    <property type="match status" value="1"/>
</dbReference>
<dbReference type="RefSeq" id="WP_110329626.1">
    <property type="nucleotide sequence ID" value="NZ_JBBBEG010000025.1"/>
</dbReference>
<dbReference type="Pfam" id="PF00072">
    <property type="entry name" value="Response_reg"/>
    <property type="match status" value="1"/>
</dbReference>
<keyword evidence="3" id="KW-0238">DNA-binding</keyword>
<evidence type="ECO:0000256" key="4">
    <source>
        <dbReference type="ARBA" id="ARBA00023163"/>
    </source>
</evidence>
<evidence type="ECO:0000256" key="2">
    <source>
        <dbReference type="ARBA" id="ARBA00023015"/>
    </source>
</evidence>
<feature type="modified residue" description="4-aspartylphosphate" evidence="5">
    <location>
        <position position="54"/>
    </location>
</feature>
<keyword evidence="2" id="KW-0805">Transcription regulation</keyword>
<dbReference type="InterPro" id="IPR000792">
    <property type="entry name" value="Tscrpt_reg_LuxR_C"/>
</dbReference>
<dbReference type="InterPro" id="IPR001789">
    <property type="entry name" value="Sig_transdc_resp-reg_receiver"/>
</dbReference>